<evidence type="ECO:0000313" key="2">
    <source>
        <dbReference type="Proteomes" id="UP000189677"/>
    </source>
</evidence>
<name>A0A1U9QM71_STRNV</name>
<dbReference type="OrthoDB" id="3430427at2"/>
<dbReference type="RefSeq" id="WP_078073880.1">
    <property type="nucleotide sequence ID" value="NZ_CP018047.1"/>
</dbReference>
<dbReference type="AlphaFoldDB" id="A0A1U9QM71"/>
<keyword evidence="2" id="KW-1185">Reference proteome</keyword>
<gene>
    <name evidence="1" type="ORF">BBN63_03030</name>
</gene>
<reference evidence="1 2" key="1">
    <citation type="submission" date="2016-11" db="EMBL/GenBank/DDBJ databases">
        <title>Complete genome sequence of Streptomyces niveus SCSIO 3406.</title>
        <authorList>
            <person name="Zhu Q."/>
            <person name="Cheng W."/>
            <person name="Song Y."/>
            <person name="Li Q."/>
            <person name="Ju J."/>
        </authorList>
    </citation>
    <scope>NUCLEOTIDE SEQUENCE [LARGE SCALE GENOMIC DNA]</scope>
    <source>
        <strain evidence="1 2">SCSIO 3406</strain>
    </source>
</reference>
<dbReference type="EMBL" id="CP018047">
    <property type="protein sequence ID" value="AQU65376.1"/>
    <property type="molecule type" value="Genomic_DNA"/>
</dbReference>
<dbReference type="KEGG" id="snw:BBN63_03030"/>
<organism evidence="1 2">
    <name type="scientific">Streptomyces niveus</name>
    <name type="common">Streptomyces spheroides</name>
    <dbReference type="NCBI Taxonomy" id="193462"/>
    <lineage>
        <taxon>Bacteria</taxon>
        <taxon>Bacillati</taxon>
        <taxon>Actinomycetota</taxon>
        <taxon>Actinomycetes</taxon>
        <taxon>Kitasatosporales</taxon>
        <taxon>Streptomycetaceae</taxon>
        <taxon>Streptomyces</taxon>
    </lineage>
</organism>
<dbReference type="Proteomes" id="UP000189677">
    <property type="component" value="Chromosome"/>
</dbReference>
<sequence length="265" mass="28954">MASERDFGPNQLTQWLGLEPRQFRRAQARGLIPPPDIDDERWSLTLAKTVPDRLEEIAAALGGGQSAVSAPAPRAGRTSAGSRNAVNGRVFGPIQLAKWLGLENWQVPRGVQLGVIPPPDVDDKRWAEASVTTLPERVEEIRSAVGDHPGHGSIKAAEYLAERTKKDVERVDVQTLAAQGLLHPVAEFKGHPMYSLESLDTLPEEQIAAVVRRRHAWIETSLTPQEAATLLGWPVGKFEVTAERRGLTAGPLGRFPRADVEGLRT</sequence>
<evidence type="ECO:0000313" key="1">
    <source>
        <dbReference type="EMBL" id="AQU65376.1"/>
    </source>
</evidence>
<accession>A0A1U9QM71</accession>
<proteinExistence type="predicted"/>
<evidence type="ECO:0008006" key="3">
    <source>
        <dbReference type="Google" id="ProtNLM"/>
    </source>
</evidence>
<protein>
    <recommendedName>
        <fullName evidence="3">DNA-binding protein</fullName>
    </recommendedName>
</protein>